<accession>A0A2T7FX19</accession>
<name>A0A2T7FX19_9RHOB</name>
<dbReference type="Pfam" id="PF07394">
    <property type="entry name" value="DUF1501"/>
    <property type="match status" value="1"/>
</dbReference>
<dbReference type="InterPro" id="IPR006311">
    <property type="entry name" value="TAT_signal"/>
</dbReference>
<dbReference type="Proteomes" id="UP000244817">
    <property type="component" value="Unassembled WGS sequence"/>
</dbReference>
<evidence type="ECO:0000313" key="2">
    <source>
        <dbReference type="Proteomes" id="UP000244817"/>
    </source>
</evidence>
<dbReference type="PANTHER" id="PTHR43737">
    <property type="entry name" value="BLL7424 PROTEIN"/>
    <property type="match status" value="1"/>
</dbReference>
<organism evidence="1 2">
    <name type="scientific">Thalassorhabdomicrobium marinisediminis</name>
    <dbReference type="NCBI Taxonomy" id="2170577"/>
    <lineage>
        <taxon>Bacteria</taxon>
        <taxon>Pseudomonadati</taxon>
        <taxon>Pseudomonadota</taxon>
        <taxon>Alphaproteobacteria</taxon>
        <taxon>Rhodobacterales</taxon>
        <taxon>Paracoccaceae</taxon>
        <taxon>Thalassorhabdomicrobium</taxon>
    </lineage>
</organism>
<comment type="caution">
    <text evidence="1">The sequence shown here is derived from an EMBL/GenBank/DDBJ whole genome shotgun (WGS) entry which is preliminary data.</text>
</comment>
<proteinExistence type="predicted"/>
<protein>
    <submittedName>
        <fullName evidence="1">Twin-arginine translocation pathway signal</fullName>
    </submittedName>
</protein>
<evidence type="ECO:0000313" key="1">
    <source>
        <dbReference type="EMBL" id="PVA06725.1"/>
    </source>
</evidence>
<sequence>MPAQLDRRRFLIGGAALGCSAAASPFVTPVALAAAPWDTRLVVVILRGAMDGIDVIQPYGDPALAALRPTLLTGEAGGAHDLDGFFALHRHFAPLLPLWQAGEFGAAHAVSTPYRDKRSHFDGQDILEAGLPDLTGGGLRDGWLNRMLQVVPGLEPEVAFAIGREQMLVLTGEASAARWSPDAELRLSANARALLNVVHHDDPLFRDASDDAVAIAEQLSMETAMAAEAADRMADDPMMQAVQRSGEHVEIAQFAADRLRGDTRIASFSINGWDTHARQQNTLQRGARALTDTILTLKAALGPVWGKTAVLCLTEFGRTARENGSAGTDHGTGGAMLFAGGALRGGQVLGQWPGLGEGDLYAGRDLMPTRDVRAYPAWVMHDLLGIAPDVLEQAIFPGLELGANPGIV</sequence>
<reference evidence="1 2" key="1">
    <citation type="submission" date="2018-04" db="EMBL/GenBank/DDBJ databases">
        <title>Pelagivirga bohaiensis gen. nov., sp. nov., a bacterium isolated from the Bohai Sea.</title>
        <authorList>
            <person name="Ji X."/>
        </authorList>
    </citation>
    <scope>NUCLEOTIDE SEQUENCE [LARGE SCALE GENOMIC DNA]</scope>
    <source>
        <strain evidence="1 2">BH-SD16</strain>
    </source>
</reference>
<dbReference type="AlphaFoldDB" id="A0A2T7FX19"/>
<dbReference type="OrthoDB" id="9779968at2"/>
<keyword evidence="2" id="KW-1185">Reference proteome</keyword>
<dbReference type="PROSITE" id="PS51318">
    <property type="entry name" value="TAT"/>
    <property type="match status" value="1"/>
</dbReference>
<dbReference type="InterPro" id="IPR010869">
    <property type="entry name" value="DUF1501"/>
</dbReference>
<dbReference type="RefSeq" id="WP_108640883.1">
    <property type="nucleotide sequence ID" value="NZ_QCYG01000005.1"/>
</dbReference>
<gene>
    <name evidence="1" type="ORF">DC363_09360</name>
</gene>
<dbReference type="EMBL" id="QCYG01000005">
    <property type="protein sequence ID" value="PVA06725.1"/>
    <property type="molecule type" value="Genomic_DNA"/>
</dbReference>
<dbReference type="PANTHER" id="PTHR43737:SF1">
    <property type="entry name" value="DUF1501 DOMAIN-CONTAINING PROTEIN"/>
    <property type="match status" value="1"/>
</dbReference>